<proteinExistence type="inferred from homology"/>
<keyword evidence="6 8" id="KW-0413">Isomerase</keyword>
<evidence type="ECO:0000256" key="4">
    <source>
        <dbReference type="ARBA" id="ARBA00022605"/>
    </source>
</evidence>
<dbReference type="GO" id="GO:0008837">
    <property type="term" value="F:diaminopimelate epimerase activity"/>
    <property type="evidence" value="ECO:0007669"/>
    <property type="project" value="UniProtKB-EC"/>
</dbReference>
<dbReference type="RefSeq" id="WP_425309411.1">
    <property type="nucleotide sequence ID" value="NZ_CP154795.1"/>
</dbReference>
<feature type="binding site" evidence="8">
    <location>
        <begin position="204"/>
        <end position="205"/>
    </location>
    <ligand>
        <name>substrate</name>
    </ligand>
</feature>
<feature type="binding site" evidence="8">
    <location>
        <position position="155"/>
    </location>
    <ligand>
        <name>substrate</name>
    </ligand>
</feature>
<organism evidence="10 11">
    <name type="scientific">Ammonicoccus fulvus</name>
    <dbReference type="NCBI Taxonomy" id="3138240"/>
    <lineage>
        <taxon>Bacteria</taxon>
        <taxon>Bacillati</taxon>
        <taxon>Actinomycetota</taxon>
        <taxon>Actinomycetes</taxon>
        <taxon>Propionibacteriales</taxon>
        <taxon>Propionibacteriaceae</taxon>
        <taxon>Ammonicoccus</taxon>
    </lineage>
</organism>
<evidence type="ECO:0000256" key="6">
    <source>
        <dbReference type="ARBA" id="ARBA00023235"/>
    </source>
</evidence>
<comment type="caution">
    <text evidence="8">Lacks conserved residue(s) required for the propagation of feature annotation.</text>
</comment>
<protein>
    <recommendedName>
        <fullName evidence="3 8">Diaminopimelate epimerase</fullName>
        <shortName evidence="8">DAP epimerase</shortName>
        <ecNumber evidence="3 8">5.1.1.7</ecNumber>
    </recommendedName>
    <alternativeName>
        <fullName evidence="8">PLP-independent amino acid racemase</fullName>
    </alternativeName>
</protein>
<evidence type="ECO:0000313" key="11">
    <source>
        <dbReference type="Proteomes" id="UP001442841"/>
    </source>
</evidence>
<name>A0ABZ3FPG2_9ACTN</name>
<evidence type="ECO:0000256" key="1">
    <source>
        <dbReference type="ARBA" id="ARBA00005196"/>
    </source>
</evidence>
<dbReference type="HAMAP" id="MF_00197">
    <property type="entry name" value="DAP_epimerase"/>
    <property type="match status" value="1"/>
</dbReference>
<evidence type="ECO:0000256" key="2">
    <source>
        <dbReference type="ARBA" id="ARBA00010219"/>
    </source>
</evidence>
<dbReference type="EMBL" id="CP154795">
    <property type="protein sequence ID" value="XAN07957.1"/>
    <property type="molecule type" value="Genomic_DNA"/>
</dbReference>
<accession>A0ABZ3FPG2</accession>
<keyword evidence="11" id="KW-1185">Reference proteome</keyword>
<evidence type="ECO:0000313" key="10">
    <source>
        <dbReference type="EMBL" id="XAN07957.1"/>
    </source>
</evidence>
<keyword evidence="8" id="KW-0963">Cytoplasm</keyword>
<feature type="binding site" evidence="8">
    <location>
        <begin position="83"/>
        <end position="84"/>
    </location>
    <ligand>
        <name>substrate</name>
    </ligand>
</feature>
<feature type="binding site" evidence="8">
    <location>
        <position position="73"/>
    </location>
    <ligand>
        <name>substrate</name>
    </ligand>
</feature>
<feature type="binding site" evidence="8">
    <location>
        <position position="14"/>
    </location>
    <ligand>
        <name>substrate</name>
    </ligand>
</feature>
<evidence type="ECO:0000256" key="3">
    <source>
        <dbReference type="ARBA" id="ARBA00013080"/>
    </source>
</evidence>
<dbReference type="Proteomes" id="UP001442841">
    <property type="component" value="Chromosome"/>
</dbReference>
<keyword evidence="4 8" id="KW-0028">Amino-acid biosynthesis</keyword>
<dbReference type="InterPro" id="IPR018510">
    <property type="entry name" value="DAP_epimerase_AS"/>
</dbReference>
<feature type="binding site" evidence="8">
    <location>
        <position position="186"/>
    </location>
    <ligand>
        <name>substrate</name>
    </ligand>
</feature>
<feature type="active site" description="Proton donor" evidence="8">
    <location>
        <position position="82"/>
    </location>
</feature>
<dbReference type="Gene3D" id="3.10.310.10">
    <property type="entry name" value="Diaminopimelate Epimerase, Chain A, domain 1"/>
    <property type="match status" value="2"/>
</dbReference>
<dbReference type="PROSITE" id="PS01326">
    <property type="entry name" value="DAP_EPIMERASE"/>
    <property type="match status" value="1"/>
</dbReference>
<feature type="active site" description="Proton acceptor" evidence="8">
    <location>
        <position position="213"/>
    </location>
</feature>
<evidence type="ECO:0000256" key="8">
    <source>
        <dbReference type="HAMAP-Rule" id="MF_00197"/>
    </source>
</evidence>
<dbReference type="PANTHER" id="PTHR31689:SF0">
    <property type="entry name" value="DIAMINOPIMELATE EPIMERASE"/>
    <property type="match status" value="1"/>
</dbReference>
<dbReference type="Pfam" id="PF01678">
    <property type="entry name" value="DAP_epimerase"/>
    <property type="match status" value="2"/>
</dbReference>
<feature type="active site" evidence="9">
    <location>
        <position position="82"/>
    </location>
</feature>
<evidence type="ECO:0000256" key="9">
    <source>
        <dbReference type="PROSITE-ProRule" id="PRU10125"/>
    </source>
</evidence>
<dbReference type="EC" id="5.1.1.7" evidence="3 8"/>
<evidence type="ECO:0000256" key="5">
    <source>
        <dbReference type="ARBA" id="ARBA00023154"/>
    </source>
</evidence>
<reference evidence="10 11" key="1">
    <citation type="submission" date="2024-04" db="EMBL/GenBank/DDBJ databases">
        <title>Isolation of an actinomycete strain from pig manure.</title>
        <authorList>
            <person name="Gong T."/>
            <person name="Yu Z."/>
            <person name="An M."/>
            <person name="Wei C."/>
            <person name="Yang W."/>
            <person name="Liu L."/>
        </authorList>
    </citation>
    <scope>NUCLEOTIDE SEQUENCE [LARGE SCALE GENOMIC DNA]</scope>
    <source>
        <strain evidence="10 11">ZF39</strain>
    </source>
</reference>
<dbReference type="PANTHER" id="PTHR31689">
    <property type="entry name" value="DIAMINOPIMELATE EPIMERASE, CHLOROPLASTIC"/>
    <property type="match status" value="1"/>
</dbReference>
<dbReference type="InterPro" id="IPR001653">
    <property type="entry name" value="DAP_epimerase_DapF"/>
</dbReference>
<dbReference type="NCBIfam" id="TIGR00652">
    <property type="entry name" value="DapF"/>
    <property type="match status" value="1"/>
</dbReference>
<comment type="function">
    <text evidence="8">Catalyzes the stereoinversion of LL-2,6-diaminopimelate (L,L-DAP) to meso-diaminopimelate (meso-DAP), a precursor of L-lysine and an essential component of the bacterial peptidoglycan.</text>
</comment>
<feature type="site" description="Could be important to modulate the pK values of the two catalytic cysteine residues" evidence="8">
    <location>
        <position position="204"/>
    </location>
</feature>
<comment type="pathway">
    <text evidence="1 8">Amino-acid biosynthesis; L-lysine biosynthesis via DAP pathway; DL-2,6-diaminopimelate from LL-2,6-diaminopimelate: step 1/1.</text>
</comment>
<gene>
    <name evidence="8 10" type="primary">dapF</name>
    <name evidence="10" type="ORF">AADG42_11780</name>
</gene>
<evidence type="ECO:0000256" key="7">
    <source>
        <dbReference type="ARBA" id="ARBA00051712"/>
    </source>
</evidence>
<sequence>MRSWNVAKGHGTENDFVIVLDRHGMMNPTQEDVRHLCDRRTGVGGDGLLRVTKASAIPEWDGDGHIWFMDYRNADGSVSEMCGNGVRVFAKYLVEEGLAHGASIEVGTRAGLRVVTQERDGQLRVDMGRVLVDSETTRVELNGERFEATPADVGNPHAVCFVEAVAPLDLTRAPEFSGERFPEGVNVEFVEFVAPGHVRMRVFERGVGETRSCGTGTVAVAAAAQARWGGDQWRVDVPGGTLHIELHPGADSGRIDTAYMTGPAVVQLRGEVQVSGDD</sequence>
<comment type="subunit">
    <text evidence="8">Homodimer.</text>
</comment>
<comment type="catalytic activity">
    <reaction evidence="7 8">
        <text>(2S,6S)-2,6-diaminopimelate = meso-2,6-diaminopimelate</text>
        <dbReference type="Rhea" id="RHEA:15393"/>
        <dbReference type="ChEBI" id="CHEBI:57609"/>
        <dbReference type="ChEBI" id="CHEBI:57791"/>
        <dbReference type="EC" id="5.1.1.7"/>
    </reaction>
</comment>
<comment type="subcellular location">
    <subcellularLocation>
        <location evidence="8">Cytoplasm</location>
    </subcellularLocation>
</comment>
<keyword evidence="5 8" id="KW-0457">Lysine biosynthesis</keyword>
<dbReference type="SUPFAM" id="SSF54506">
    <property type="entry name" value="Diaminopimelate epimerase-like"/>
    <property type="match status" value="2"/>
</dbReference>
<feature type="site" description="Could be important to modulate the pK values of the two catalytic cysteine residues" evidence="8">
    <location>
        <position position="157"/>
    </location>
</feature>
<feature type="binding site" evidence="8">
    <location>
        <begin position="214"/>
        <end position="215"/>
    </location>
    <ligand>
        <name>substrate</name>
    </ligand>
</feature>
<comment type="similarity">
    <text evidence="2 8">Belongs to the diaminopimelate epimerase family.</text>
</comment>